<accession>A0A444B3P3</accession>
<comment type="caution">
    <text evidence="2">The sequence shown here is derived from an EMBL/GenBank/DDBJ whole genome shotgun (WGS) entry which is preliminary data.</text>
</comment>
<evidence type="ECO:0000313" key="3">
    <source>
        <dbReference type="Proteomes" id="UP000288711"/>
    </source>
</evidence>
<dbReference type="Pfam" id="PF13614">
    <property type="entry name" value="AAA_31"/>
    <property type="match status" value="1"/>
</dbReference>
<dbReference type="AlphaFoldDB" id="A0A444B3P3"/>
<dbReference type="CDD" id="cd02042">
    <property type="entry name" value="ParAB_family"/>
    <property type="match status" value="1"/>
</dbReference>
<keyword evidence="3" id="KW-1185">Reference proteome</keyword>
<reference evidence="2 3" key="1">
    <citation type="journal article" date="2009" name="Int. J. Syst. Evol. Microbiol.">
        <title>Janibacter hoylei sp. nov., Bacillus isronensis sp. nov. and Bacillus aryabhattai sp. nov., isolated from cryotubes used for collecting air from the upper atmosphere.</title>
        <authorList>
            <person name="Shivaji S."/>
            <person name="Chaturvedi P."/>
            <person name="Begum Z."/>
            <person name="Pindi P.K."/>
            <person name="Manorama R."/>
            <person name="Padmanaban D.A."/>
            <person name="Shouche Y.S."/>
            <person name="Pawar S."/>
            <person name="Vaishampayan P."/>
            <person name="Dutt C.B."/>
            <person name="Datta G.N."/>
            <person name="Manchanda R.K."/>
            <person name="Rao U.R."/>
            <person name="Bhargava P.M."/>
            <person name="Narlikar J.V."/>
        </authorList>
    </citation>
    <scope>NUCLEOTIDE SEQUENCE [LARGE SCALE GENOMIC DNA]</scope>
    <source>
        <strain evidence="2 3">PVAS-1</strain>
    </source>
</reference>
<evidence type="ECO:0000313" key="2">
    <source>
        <dbReference type="EMBL" id="RWU82998.1"/>
    </source>
</evidence>
<dbReference type="InterPro" id="IPR050678">
    <property type="entry name" value="DNA_Partitioning_ATPase"/>
</dbReference>
<organism evidence="2 3">
    <name type="scientific">Janibacter hoylei PVAS-1</name>
    <dbReference type="NCBI Taxonomy" id="1210046"/>
    <lineage>
        <taxon>Bacteria</taxon>
        <taxon>Bacillati</taxon>
        <taxon>Actinomycetota</taxon>
        <taxon>Actinomycetes</taxon>
        <taxon>Micrococcales</taxon>
        <taxon>Intrasporangiaceae</taxon>
        <taxon>Janibacter</taxon>
    </lineage>
</organism>
<dbReference type="Proteomes" id="UP000288711">
    <property type="component" value="Unassembled WGS sequence"/>
</dbReference>
<dbReference type="Gene3D" id="3.40.50.300">
    <property type="entry name" value="P-loop containing nucleotide triphosphate hydrolases"/>
    <property type="match status" value="1"/>
</dbReference>
<dbReference type="InterPro" id="IPR027417">
    <property type="entry name" value="P-loop_NTPase"/>
</dbReference>
<gene>
    <name evidence="2" type="ORF">CWN80_09315</name>
</gene>
<dbReference type="PANTHER" id="PTHR13696:SF99">
    <property type="entry name" value="COBYRINIC ACID AC-DIAMIDE SYNTHASE"/>
    <property type="match status" value="1"/>
</dbReference>
<name>A0A444B3P3_9MICO</name>
<dbReference type="PANTHER" id="PTHR13696">
    <property type="entry name" value="P-LOOP CONTAINING NUCLEOSIDE TRIPHOSPHATE HYDROLASE"/>
    <property type="match status" value="1"/>
</dbReference>
<protein>
    <submittedName>
        <fullName evidence="2">Chromosome partitioning protein ParA</fullName>
    </submittedName>
</protein>
<dbReference type="RefSeq" id="WP_128277198.1">
    <property type="nucleotide sequence ID" value="NZ_PIPF01000009.1"/>
</dbReference>
<proteinExistence type="predicted"/>
<dbReference type="EMBL" id="PIPF01000009">
    <property type="protein sequence ID" value="RWU82998.1"/>
    <property type="molecule type" value="Genomic_DNA"/>
</dbReference>
<evidence type="ECO:0000259" key="1">
    <source>
        <dbReference type="Pfam" id="PF13614"/>
    </source>
</evidence>
<dbReference type="InterPro" id="IPR025669">
    <property type="entry name" value="AAA_dom"/>
</dbReference>
<sequence>MVVIAVCSLKGGVGKTSVTLGLVSAARQAGLRTLVVDLDPQGDSTAGLDVDGDVTSTSATIIDDPRRRHLRAATLRSHWSEGSAAPVDVVVGGAELARLDRTDLSTRALTSLRTVLDKVDGAYDLVVVDCPPSLGGLTRIGLAAAHRALVVTEPGVFAIAAADRALKAVHEVRSSLNPRLQPLGIVVNRLRANIGEHRYRVEELASLFGPLVLTQRIPERTSVQRAQGAFVPIHDLRNPGAREVAGLFDGLLAHALRATRRRWQT</sequence>
<feature type="domain" description="AAA" evidence="1">
    <location>
        <begin position="2"/>
        <end position="181"/>
    </location>
</feature>
<dbReference type="SUPFAM" id="SSF52540">
    <property type="entry name" value="P-loop containing nucleoside triphosphate hydrolases"/>
    <property type="match status" value="1"/>
</dbReference>